<reference evidence="2 3" key="1">
    <citation type="journal article" date="2019" name="Nat. Ecol. Evol.">
        <title>Megaphylogeny resolves global patterns of mushroom evolution.</title>
        <authorList>
            <person name="Varga T."/>
            <person name="Krizsan K."/>
            <person name="Foldi C."/>
            <person name="Dima B."/>
            <person name="Sanchez-Garcia M."/>
            <person name="Sanchez-Ramirez S."/>
            <person name="Szollosi G.J."/>
            <person name="Szarkandi J.G."/>
            <person name="Papp V."/>
            <person name="Albert L."/>
            <person name="Andreopoulos W."/>
            <person name="Angelini C."/>
            <person name="Antonin V."/>
            <person name="Barry K.W."/>
            <person name="Bougher N.L."/>
            <person name="Buchanan P."/>
            <person name="Buyck B."/>
            <person name="Bense V."/>
            <person name="Catcheside P."/>
            <person name="Chovatia M."/>
            <person name="Cooper J."/>
            <person name="Damon W."/>
            <person name="Desjardin D."/>
            <person name="Finy P."/>
            <person name="Geml J."/>
            <person name="Haridas S."/>
            <person name="Hughes K."/>
            <person name="Justo A."/>
            <person name="Karasinski D."/>
            <person name="Kautmanova I."/>
            <person name="Kiss B."/>
            <person name="Kocsube S."/>
            <person name="Kotiranta H."/>
            <person name="LaButti K.M."/>
            <person name="Lechner B.E."/>
            <person name="Liimatainen K."/>
            <person name="Lipzen A."/>
            <person name="Lukacs Z."/>
            <person name="Mihaltcheva S."/>
            <person name="Morgado L.N."/>
            <person name="Niskanen T."/>
            <person name="Noordeloos M.E."/>
            <person name="Ohm R.A."/>
            <person name="Ortiz-Santana B."/>
            <person name="Ovrebo C."/>
            <person name="Racz N."/>
            <person name="Riley R."/>
            <person name="Savchenko A."/>
            <person name="Shiryaev A."/>
            <person name="Soop K."/>
            <person name="Spirin V."/>
            <person name="Szebenyi C."/>
            <person name="Tomsovsky M."/>
            <person name="Tulloss R.E."/>
            <person name="Uehling J."/>
            <person name="Grigoriev I.V."/>
            <person name="Vagvolgyi C."/>
            <person name="Papp T."/>
            <person name="Martin F.M."/>
            <person name="Miettinen O."/>
            <person name="Hibbett D.S."/>
            <person name="Nagy L.G."/>
        </authorList>
    </citation>
    <scope>NUCLEOTIDE SEQUENCE [LARGE SCALE GENOMIC DNA]</scope>
    <source>
        <strain evidence="2 3">CBS 962.96</strain>
    </source>
</reference>
<proteinExistence type="predicted"/>
<evidence type="ECO:0000313" key="3">
    <source>
        <dbReference type="Proteomes" id="UP000297245"/>
    </source>
</evidence>
<protein>
    <submittedName>
        <fullName evidence="2">Uncharacterized protein</fullName>
    </submittedName>
</protein>
<evidence type="ECO:0000313" key="2">
    <source>
        <dbReference type="EMBL" id="THU99507.1"/>
    </source>
</evidence>
<feature type="compositionally biased region" description="Low complexity" evidence="1">
    <location>
        <begin position="106"/>
        <end position="137"/>
    </location>
</feature>
<dbReference type="AlphaFoldDB" id="A0A4S8MAM7"/>
<name>A0A4S8MAM7_DENBC</name>
<accession>A0A4S8MAM7</accession>
<dbReference type="Proteomes" id="UP000297245">
    <property type="component" value="Unassembled WGS sequence"/>
</dbReference>
<feature type="compositionally biased region" description="Polar residues" evidence="1">
    <location>
        <begin position="87"/>
        <end position="104"/>
    </location>
</feature>
<sequence>MIETSWFVGQCEVKASEEESYLCLLSTQLLGFGEILEILMASQDFKLLLVMNNKPQEENSYTPQSESELEENLSTSYTETKPETKSDMSNTEMQGAKQNVQPPQGQEEPAQTELEQQLAQQQQQYEQQKQQQAANEQRVANQTEAK</sequence>
<evidence type="ECO:0000256" key="1">
    <source>
        <dbReference type="SAM" id="MobiDB-lite"/>
    </source>
</evidence>
<feature type="region of interest" description="Disordered" evidence="1">
    <location>
        <begin position="56"/>
        <end position="146"/>
    </location>
</feature>
<dbReference type="EMBL" id="ML179118">
    <property type="protein sequence ID" value="THU99507.1"/>
    <property type="molecule type" value="Genomic_DNA"/>
</dbReference>
<gene>
    <name evidence="2" type="ORF">K435DRAFT_855599</name>
</gene>
<organism evidence="2 3">
    <name type="scientific">Dendrothele bispora (strain CBS 962.96)</name>
    <dbReference type="NCBI Taxonomy" id="1314807"/>
    <lineage>
        <taxon>Eukaryota</taxon>
        <taxon>Fungi</taxon>
        <taxon>Dikarya</taxon>
        <taxon>Basidiomycota</taxon>
        <taxon>Agaricomycotina</taxon>
        <taxon>Agaricomycetes</taxon>
        <taxon>Agaricomycetidae</taxon>
        <taxon>Agaricales</taxon>
        <taxon>Agaricales incertae sedis</taxon>
        <taxon>Dendrothele</taxon>
    </lineage>
</organism>
<keyword evidence="3" id="KW-1185">Reference proteome</keyword>